<accession>A0ABQ8UUC7</accession>
<proteinExistence type="predicted"/>
<name>A0ABQ8UUC7_9EUKA</name>
<dbReference type="Pfam" id="PF08477">
    <property type="entry name" value="Roc"/>
    <property type="match status" value="1"/>
</dbReference>
<comment type="caution">
    <text evidence="1">The sequence shown here is derived from an EMBL/GenBank/DDBJ whole genome shotgun (WGS) entry which is preliminary data.</text>
</comment>
<reference evidence="1" key="1">
    <citation type="journal article" date="2022" name="bioRxiv">
        <title>Genomics of Preaxostyla Flagellates Illuminates Evolutionary Transitions and the Path Towards Mitochondrial Loss.</title>
        <authorList>
            <person name="Novak L.V.F."/>
            <person name="Treitli S.C."/>
            <person name="Pyrih J."/>
            <person name="Halakuc P."/>
            <person name="Pipaliya S.V."/>
            <person name="Vacek V."/>
            <person name="Brzon O."/>
            <person name="Soukal P."/>
            <person name="Eme L."/>
            <person name="Dacks J.B."/>
            <person name="Karnkowska A."/>
            <person name="Elias M."/>
            <person name="Hampl V."/>
        </authorList>
    </citation>
    <scope>NUCLEOTIDE SEQUENCE</scope>
    <source>
        <strain evidence="1">RCP-MX</strain>
    </source>
</reference>
<gene>
    <name evidence="1" type="ORF">PAPYR_3346</name>
</gene>
<dbReference type="Proteomes" id="UP001141327">
    <property type="component" value="Unassembled WGS sequence"/>
</dbReference>
<dbReference type="InterPro" id="IPR027417">
    <property type="entry name" value="P-loop_NTPase"/>
</dbReference>
<sequence length="192" mass="21633">MQVSAAVQKMKILVVGPTRSGKTGIVNALAELGGDGNNTNTNPTVGVRILEVYRSLEERPASDQNRTLIELWDCSGDRKYENCWPALQKDADGIIFVFNPENKTHEREIETLVRAFTTPTQLRDSQCVIFAHHPQPFGMVEPPKPKVAKTFPKIGVLHTTFGSETIREEFQRLLQRCALVAFEKRDAEERQI</sequence>
<dbReference type="EMBL" id="JAPMOS010000013">
    <property type="protein sequence ID" value="KAJ4460335.1"/>
    <property type="molecule type" value="Genomic_DNA"/>
</dbReference>
<dbReference type="Gene3D" id="3.40.50.300">
    <property type="entry name" value="P-loop containing nucleotide triphosphate hydrolases"/>
    <property type="match status" value="1"/>
</dbReference>
<evidence type="ECO:0000313" key="1">
    <source>
        <dbReference type="EMBL" id="KAJ4460335.1"/>
    </source>
</evidence>
<keyword evidence="2" id="KW-1185">Reference proteome</keyword>
<dbReference type="SUPFAM" id="SSF52540">
    <property type="entry name" value="P-loop containing nucleoside triphosphate hydrolases"/>
    <property type="match status" value="1"/>
</dbReference>
<evidence type="ECO:0000313" key="2">
    <source>
        <dbReference type="Proteomes" id="UP001141327"/>
    </source>
</evidence>
<protein>
    <submittedName>
        <fullName evidence="1">Intraflagellar transport protein 22</fullName>
    </submittedName>
</protein>
<organism evidence="1 2">
    <name type="scientific">Paratrimastix pyriformis</name>
    <dbReference type="NCBI Taxonomy" id="342808"/>
    <lineage>
        <taxon>Eukaryota</taxon>
        <taxon>Metamonada</taxon>
        <taxon>Preaxostyla</taxon>
        <taxon>Paratrimastigidae</taxon>
        <taxon>Paratrimastix</taxon>
    </lineage>
</organism>